<evidence type="ECO:0000256" key="1">
    <source>
        <dbReference type="ARBA" id="ARBA00001933"/>
    </source>
</evidence>
<dbReference type="InterPro" id="IPR050596">
    <property type="entry name" value="AspAT/PAT-like"/>
</dbReference>
<dbReference type="GO" id="GO:0006520">
    <property type="term" value="P:amino acid metabolic process"/>
    <property type="evidence" value="ECO:0007669"/>
    <property type="project" value="InterPro"/>
</dbReference>
<dbReference type="PANTHER" id="PTHR46383">
    <property type="entry name" value="ASPARTATE AMINOTRANSFERASE"/>
    <property type="match status" value="1"/>
</dbReference>
<dbReference type="InterPro" id="IPR015424">
    <property type="entry name" value="PyrdxlP-dep_Trfase"/>
</dbReference>
<evidence type="ECO:0000256" key="2">
    <source>
        <dbReference type="ARBA" id="ARBA00007441"/>
    </source>
</evidence>
<evidence type="ECO:0000256" key="3">
    <source>
        <dbReference type="ARBA" id="ARBA00022576"/>
    </source>
</evidence>
<dbReference type="PROSITE" id="PS00105">
    <property type="entry name" value="AA_TRANSFER_CLASS_1"/>
    <property type="match status" value="1"/>
</dbReference>
<comment type="cofactor">
    <cofactor evidence="1">
        <name>pyridoxal 5'-phosphate</name>
        <dbReference type="ChEBI" id="CHEBI:597326"/>
    </cofactor>
</comment>
<proteinExistence type="inferred from homology"/>
<dbReference type="AlphaFoldDB" id="A0A3B0VB96"/>
<evidence type="ECO:0000256" key="5">
    <source>
        <dbReference type="ARBA" id="ARBA00022898"/>
    </source>
</evidence>
<feature type="domain" description="Aminotransferase class I/classII large" evidence="6">
    <location>
        <begin position="32"/>
        <end position="400"/>
    </location>
</feature>
<dbReference type="Gene3D" id="3.90.1150.10">
    <property type="entry name" value="Aspartate Aminotransferase, domain 1"/>
    <property type="match status" value="1"/>
</dbReference>
<dbReference type="InterPro" id="IPR015422">
    <property type="entry name" value="PyrdxlP-dep_Trfase_small"/>
</dbReference>
<dbReference type="CDD" id="cd00609">
    <property type="entry name" value="AAT_like"/>
    <property type="match status" value="1"/>
</dbReference>
<dbReference type="PANTHER" id="PTHR46383:SF1">
    <property type="entry name" value="ASPARTATE AMINOTRANSFERASE"/>
    <property type="match status" value="1"/>
</dbReference>
<dbReference type="GO" id="GO:0030170">
    <property type="term" value="F:pyridoxal phosphate binding"/>
    <property type="evidence" value="ECO:0007669"/>
    <property type="project" value="InterPro"/>
</dbReference>
<accession>A0A3B0VB96</accession>
<dbReference type="InterPro" id="IPR015421">
    <property type="entry name" value="PyrdxlP-dep_Trfase_major"/>
</dbReference>
<dbReference type="FunFam" id="3.40.640.10:FF:000033">
    <property type="entry name" value="Aspartate aminotransferase"/>
    <property type="match status" value="1"/>
</dbReference>
<dbReference type="InterPro" id="IPR004839">
    <property type="entry name" value="Aminotransferase_I/II_large"/>
</dbReference>
<evidence type="ECO:0000259" key="6">
    <source>
        <dbReference type="Pfam" id="PF00155"/>
    </source>
</evidence>
<name>A0A3B0VB96_9ZZZZ</name>
<dbReference type="EMBL" id="UOEZ01000027">
    <property type="protein sequence ID" value="VAW35477.1"/>
    <property type="molecule type" value="Genomic_DNA"/>
</dbReference>
<protein>
    <submittedName>
        <fullName evidence="7">Aspartate aminotransferase</fullName>
        <ecNumber evidence="7">2.6.1.1</ecNumber>
    </submittedName>
</protein>
<dbReference type="SUPFAM" id="SSF53383">
    <property type="entry name" value="PLP-dependent transferases"/>
    <property type="match status" value="1"/>
</dbReference>
<gene>
    <name evidence="7" type="ORF">MNBD_DELTA02-632</name>
</gene>
<dbReference type="Gene3D" id="3.40.640.10">
    <property type="entry name" value="Type I PLP-dependent aspartate aminotransferase-like (Major domain)"/>
    <property type="match status" value="1"/>
</dbReference>
<dbReference type="Pfam" id="PF00155">
    <property type="entry name" value="Aminotran_1_2"/>
    <property type="match status" value="1"/>
</dbReference>
<organism evidence="7">
    <name type="scientific">hydrothermal vent metagenome</name>
    <dbReference type="NCBI Taxonomy" id="652676"/>
    <lineage>
        <taxon>unclassified sequences</taxon>
        <taxon>metagenomes</taxon>
        <taxon>ecological metagenomes</taxon>
    </lineage>
</organism>
<keyword evidence="4 7" id="KW-0808">Transferase</keyword>
<dbReference type="InterPro" id="IPR004838">
    <property type="entry name" value="NHTrfase_class1_PyrdxlP-BS"/>
</dbReference>
<evidence type="ECO:0000256" key="4">
    <source>
        <dbReference type="ARBA" id="ARBA00022679"/>
    </source>
</evidence>
<evidence type="ECO:0000313" key="7">
    <source>
        <dbReference type="EMBL" id="VAW35477.1"/>
    </source>
</evidence>
<dbReference type="EC" id="2.6.1.1" evidence="7"/>
<comment type="similarity">
    <text evidence="2">Belongs to the class-I pyridoxal-phosphate-dependent aminotransferase family.</text>
</comment>
<reference evidence="7" key="1">
    <citation type="submission" date="2018-06" db="EMBL/GenBank/DDBJ databases">
        <authorList>
            <person name="Zhirakovskaya E."/>
        </authorList>
    </citation>
    <scope>NUCLEOTIDE SEQUENCE</scope>
</reference>
<dbReference type="GO" id="GO:0004069">
    <property type="term" value="F:L-aspartate:2-oxoglutarate aminotransferase activity"/>
    <property type="evidence" value="ECO:0007669"/>
    <property type="project" value="UniProtKB-EC"/>
</dbReference>
<keyword evidence="5" id="KW-0663">Pyridoxal phosphate</keyword>
<sequence length="409" mass="43590">MIKISERVSNLEESVTLAITAKAKALKAEGRDIVSLSAGEPDFDTPENIKDAAHKAIDAGRTKYTPVGGIPELKDAVIERLRQDRGLVYERSEVLVSCGGKHSIYNLLQALLDPNDEVIIPAPYWVSYPPMVELAGGVPVIITTDDTSGFKITAAAFKANITGKTRAVIINSPSNPTGAVYSKEELTEIAEVALEQNVLIISDEIYDKLHYEGARNGAPTIATISEKVKAQTVVINGVSKAYSMTGWRIGYAAGPQELIGAMMKLQSQSTSGACSISQWAAVQALTGPQEVVATMRDEFRKRRDLMVYGLNAIDGVTCLVPEGAFYVFPNVSKLFGSSGKISGAGAIEEVKITGSVSLCTYLLEAAGVAVVPGAAFGQNSNIRLSYACSTEDIKKGLARIEKVVANLKS</sequence>
<keyword evidence="3 7" id="KW-0032">Aminotransferase</keyword>